<feature type="region of interest" description="Disordered" evidence="1">
    <location>
        <begin position="16"/>
        <end position="78"/>
    </location>
</feature>
<dbReference type="AlphaFoldDB" id="A0AAV9VPM4"/>
<gene>
    <name evidence="2" type="ORF">TWF730_000701</name>
</gene>
<name>A0AAV9VPM4_9PEZI</name>
<protein>
    <submittedName>
        <fullName evidence="2">Uncharacterized protein</fullName>
    </submittedName>
</protein>
<dbReference type="EMBL" id="JAVHNS010000001">
    <property type="protein sequence ID" value="KAK6363258.1"/>
    <property type="molecule type" value="Genomic_DNA"/>
</dbReference>
<evidence type="ECO:0000256" key="1">
    <source>
        <dbReference type="SAM" id="MobiDB-lite"/>
    </source>
</evidence>
<evidence type="ECO:0000313" key="3">
    <source>
        <dbReference type="Proteomes" id="UP001373714"/>
    </source>
</evidence>
<keyword evidence="3" id="KW-1185">Reference proteome</keyword>
<evidence type="ECO:0000313" key="2">
    <source>
        <dbReference type="EMBL" id="KAK6363258.1"/>
    </source>
</evidence>
<comment type="caution">
    <text evidence="2">The sequence shown here is derived from an EMBL/GenBank/DDBJ whole genome shotgun (WGS) entry which is preliminary data.</text>
</comment>
<sequence>MGRISRLFLNFNNFISRQSPKTTTATTTTTTSTKPSPSSSTPSSSRSKPKPQTKSKSKSKSKSSPIITSISKPKLQRKRKLSISLPQLDPIYHPYHLSSINNNATASHIFSIHGYSVPARFIAEHTAIFLDTLPIGDFKRLGQLVITASVGRLGHLSLLPDSDHLIIVAVTKQRGVERGSYEMDNELRLRLIYFLVNRYGAYFRCLNQLYPGELESLGGGSHRCHPLAVL</sequence>
<feature type="compositionally biased region" description="Low complexity" evidence="1">
    <location>
        <begin position="62"/>
        <end position="73"/>
    </location>
</feature>
<feature type="compositionally biased region" description="Low complexity" evidence="1">
    <location>
        <begin position="16"/>
        <end position="46"/>
    </location>
</feature>
<proteinExistence type="predicted"/>
<accession>A0AAV9VPM4</accession>
<dbReference type="Proteomes" id="UP001373714">
    <property type="component" value="Unassembled WGS sequence"/>
</dbReference>
<feature type="compositionally biased region" description="Basic residues" evidence="1">
    <location>
        <begin position="47"/>
        <end position="61"/>
    </location>
</feature>
<reference evidence="2 3" key="1">
    <citation type="submission" date="2019-10" db="EMBL/GenBank/DDBJ databases">
        <authorList>
            <person name="Palmer J.M."/>
        </authorList>
    </citation>
    <scope>NUCLEOTIDE SEQUENCE [LARGE SCALE GENOMIC DNA]</scope>
    <source>
        <strain evidence="2 3">TWF730</strain>
    </source>
</reference>
<organism evidence="2 3">
    <name type="scientific">Orbilia blumenaviensis</name>
    <dbReference type="NCBI Taxonomy" id="1796055"/>
    <lineage>
        <taxon>Eukaryota</taxon>
        <taxon>Fungi</taxon>
        <taxon>Dikarya</taxon>
        <taxon>Ascomycota</taxon>
        <taxon>Pezizomycotina</taxon>
        <taxon>Orbiliomycetes</taxon>
        <taxon>Orbiliales</taxon>
        <taxon>Orbiliaceae</taxon>
        <taxon>Orbilia</taxon>
    </lineage>
</organism>